<organism evidence="2 3">
    <name type="scientific">Herbidospora galbida</name>
    <dbReference type="NCBI Taxonomy" id="2575442"/>
    <lineage>
        <taxon>Bacteria</taxon>
        <taxon>Bacillati</taxon>
        <taxon>Actinomycetota</taxon>
        <taxon>Actinomycetes</taxon>
        <taxon>Streptosporangiales</taxon>
        <taxon>Streptosporangiaceae</taxon>
        <taxon>Herbidospora</taxon>
    </lineage>
</organism>
<accession>A0A4U3MQF6</accession>
<keyword evidence="3" id="KW-1185">Reference proteome</keyword>
<dbReference type="RefSeq" id="WP_137245995.1">
    <property type="nucleotide sequence ID" value="NZ_SZQA01000003.1"/>
</dbReference>
<dbReference type="EMBL" id="SZQA01000003">
    <property type="protein sequence ID" value="TKK90527.1"/>
    <property type="molecule type" value="Genomic_DNA"/>
</dbReference>
<dbReference type="AlphaFoldDB" id="A0A4U3MQF6"/>
<proteinExistence type="predicted"/>
<evidence type="ECO:0000256" key="1">
    <source>
        <dbReference type="SAM" id="MobiDB-lite"/>
    </source>
</evidence>
<dbReference type="OrthoDB" id="4329452at2"/>
<protein>
    <submittedName>
        <fullName evidence="2">Uncharacterized protein</fullName>
    </submittedName>
</protein>
<feature type="region of interest" description="Disordered" evidence="1">
    <location>
        <begin position="90"/>
        <end position="116"/>
    </location>
</feature>
<dbReference type="Proteomes" id="UP000308705">
    <property type="component" value="Unassembled WGS sequence"/>
</dbReference>
<feature type="compositionally biased region" description="Low complexity" evidence="1">
    <location>
        <begin position="92"/>
        <end position="104"/>
    </location>
</feature>
<gene>
    <name evidence="2" type="ORF">FDA94_05920</name>
</gene>
<evidence type="ECO:0000313" key="2">
    <source>
        <dbReference type="EMBL" id="TKK90527.1"/>
    </source>
</evidence>
<sequence length="116" mass="13104">MAVINVINHSDDWVACWLEPLGEDRWMRPRETFRFRSDYSGDEVDFSVVYETEPDGINHIAVWVEHGDPWAEVTTTDGVVVDCGHQRREAAESSGAARRLMEPISEPPSHIPPVSS</sequence>
<evidence type="ECO:0000313" key="3">
    <source>
        <dbReference type="Proteomes" id="UP000308705"/>
    </source>
</evidence>
<feature type="compositionally biased region" description="Pro residues" evidence="1">
    <location>
        <begin position="105"/>
        <end position="116"/>
    </location>
</feature>
<reference evidence="2 3" key="1">
    <citation type="submission" date="2019-04" db="EMBL/GenBank/DDBJ databases">
        <title>Herbidospora sp. NEAU-GS14.nov., a novel actinomycete isolated from soil.</title>
        <authorList>
            <person name="Han L."/>
        </authorList>
    </citation>
    <scope>NUCLEOTIDE SEQUENCE [LARGE SCALE GENOMIC DNA]</scope>
    <source>
        <strain evidence="2 3">NEAU-GS14</strain>
    </source>
</reference>
<name>A0A4U3MQF6_9ACTN</name>
<comment type="caution">
    <text evidence="2">The sequence shown here is derived from an EMBL/GenBank/DDBJ whole genome shotgun (WGS) entry which is preliminary data.</text>
</comment>